<dbReference type="EMBL" id="MNBE01000719">
    <property type="protein sequence ID" value="OKO94423.1"/>
    <property type="molecule type" value="Genomic_DNA"/>
</dbReference>
<dbReference type="AlphaFoldDB" id="A0A1Q5T2F3"/>
<accession>A0A1Q5T2F3</accession>
<organism evidence="1 2">
    <name type="scientific">Penicillium subrubescens</name>
    <dbReference type="NCBI Taxonomy" id="1316194"/>
    <lineage>
        <taxon>Eukaryota</taxon>
        <taxon>Fungi</taxon>
        <taxon>Dikarya</taxon>
        <taxon>Ascomycota</taxon>
        <taxon>Pezizomycotina</taxon>
        <taxon>Eurotiomycetes</taxon>
        <taxon>Eurotiomycetidae</taxon>
        <taxon>Eurotiales</taxon>
        <taxon>Aspergillaceae</taxon>
        <taxon>Penicillium</taxon>
    </lineage>
</organism>
<dbReference type="Proteomes" id="UP000186955">
    <property type="component" value="Unassembled WGS sequence"/>
</dbReference>
<comment type="caution">
    <text evidence="1">The sequence shown here is derived from an EMBL/GenBank/DDBJ whole genome shotgun (WGS) entry which is preliminary data.</text>
</comment>
<proteinExistence type="predicted"/>
<name>A0A1Q5T2F3_9EURO</name>
<sequence>MDPETFMHDRQTFRENLLTWANKLSADSTHDSIRMEIVSELEEMVKEKESTHVPDSCSGDEDHDYCEGYELNDPLAEAGFGRPCSKDGTIRDTLSWASELLKRRQVPVSDVAIILDMLALHIVRLRLTRISEGVVVDPYVDKMDDLARVRHESNQNHANEYLRAIWNRLYDCRDCNCDKCSGIRR</sequence>
<gene>
    <name evidence="1" type="ORF">PENSUB_11690</name>
</gene>
<protein>
    <submittedName>
        <fullName evidence="1">Uncharacterized protein</fullName>
    </submittedName>
</protein>
<keyword evidence="2" id="KW-1185">Reference proteome</keyword>
<reference evidence="1 2" key="1">
    <citation type="submission" date="2016-10" db="EMBL/GenBank/DDBJ databases">
        <title>Genome sequence of the ascomycete fungus Penicillium subrubescens.</title>
        <authorList>
            <person name="De Vries R.P."/>
            <person name="Peng M."/>
            <person name="Dilokpimol A."/>
            <person name="Hilden K."/>
            <person name="Makela M.R."/>
            <person name="Grigoriev I."/>
            <person name="Riley R."/>
            <person name="Granchi Z."/>
        </authorList>
    </citation>
    <scope>NUCLEOTIDE SEQUENCE [LARGE SCALE GENOMIC DNA]</scope>
    <source>
        <strain evidence="1 2">CBS 132785</strain>
    </source>
</reference>
<evidence type="ECO:0000313" key="2">
    <source>
        <dbReference type="Proteomes" id="UP000186955"/>
    </source>
</evidence>
<evidence type="ECO:0000313" key="1">
    <source>
        <dbReference type="EMBL" id="OKO94423.1"/>
    </source>
</evidence>